<evidence type="ECO:0000313" key="5">
    <source>
        <dbReference type="Proteomes" id="UP000565468"/>
    </source>
</evidence>
<dbReference type="EMBL" id="JABBPN010000023">
    <property type="protein sequence ID" value="NMO97827.1"/>
    <property type="molecule type" value="Genomic_DNA"/>
</dbReference>
<dbReference type="RefSeq" id="WP_169506599.1">
    <property type="nucleotide sequence ID" value="NZ_JABBPN010000023.1"/>
</dbReference>
<reference evidence="4 5" key="1">
    <citation type="submission" date="2020-04" db="EMBL/GenBank/DDBJ databases">
        <title>Paenibacillus algicola sp. nov., a novel marine bacterium producing alginate lyase.</title>
        <authorList>
            <person name="Huang H."/>
        </authorList>
    </citation>
    <scope>NUCLEOTIDE SEQUENCE [LARGE SCALE GENOMIC DNA]</scope>
    <source>
        <strain evidence="4 5">L7-75</strain>
    </source>
</reference>
<dbReference type="PANTHER" id="PTHR31690:SF4">
    <property type="entry name" value="FUCOSE MUTAROTASE"/>
    <property type="match status" value="1"/>
</dbReference>
<dbReference type="AlphaFoldDB" id="A0A848M9V3"/>
<dbReference type="PANTHER" id="PTHR31690">
    <property type="entry name" value="FUCOSE MUTAROTASE"/>
    <property type="match status" value="1"/>
</dbReference>
<dbReference type="NCBIfam" id="NF011949">
    <property type="entry name" value="PRK15420.1"/>
    <property type="match status" value="1"/>
</dbReference>
<protein>
    <submittedName>
        <fullName evidence="4">L-fucose mutarotase</fullName>
        <ecNumber evidence="4">5.1.3.29</ecNumber>
    </submittedName>
</protein>
<proteinExistence type="predicted"/>
<dbReference type="Proteomes" id="UP000565468">
    <property type="component" value="Unassembled WGS sequence"/>
</dbReference>
<dbReference type="GO" id="GO:0006004">
    <property type="term" value="P:fucose metabolic process"/>
    <property type="evidence" value="ECO:0007669"/>
    <property type="project" value="TreeGrafter"/>
</dbReference>
<dbReference type="Pfam" id="PF05025">
    <property type="entry name" value="RbsD_FucU"/>
    <property type="match status" value="1"/>
</dbReference>
<sequence length="144" mass="15833">MLKGISSLLTPDLLKILMEMGHADEIVISDGNFPAASHAQRLVRCDGHGIPELLEAILGLLPLDVYVDSPVALMAVTPGDPVKTPIWEEYRSIVKKHHSVDIQLEEVERFAFYERAKQAYAIVSTGETALYANIILKKGVVVPD</sequence>
<dbReference type="InterPro" id="IPR050443">
    <property type="entry name" value="RbsD/FucU_mutarotase"/>
</dbReference>
<comment type="caution">
    <text evidence="4">The sequence shown here is derived from an EMBL/GenBank/DDBJ whole genome shotgun (WGS) entry which is preliminary data.</text>
</comment>
<dbReference type="EC" id="5.1.3.29" evidence="4"/>
<comment type="catalytic activity">
    <reaction evidence="1">
        <text>beta-D-ribopyranose = beta-D-ribofuranose</text>
        <dbReference type="Rhea" id="RHEA:25432"/>
        <dbReference type="ChEBI" id="CHEBI:27476"/>
        <dbReference type="ChEBI" id="CHEBI:47002"/>
        <dbReference type="EC" id="5.4.99.62"/>
    </reaction>
</comment>
<evidence type="ECO:0000256" key="3">
    <source>
        <dbReference type="ARBA" id="ARBA00036324"/>
    </source>
</evidence>
<keyword evidence="2 4" id="KW-0413">Isomerase</keyword>
<dbReference type="GO" id="GO:0036373">
    <property type="term" value="F:L-fucose mutarotase activity"/>
    <property type="evidence" value="ECO:0007669"/>
    <property type="project" value="UniProtKB-EC"/>
</dbReference>
<keyword evidence="5" id="KW-1185">Reference proteome</keyword>
<evidence type="ECO:0000313" key="4">
    <source>
        <dbReference type="EMBL" id="NMO97827.1"/>
    </source>
</evidence>
<dbReference type="GO" id="GO:0042806">
    <property type="term" value="F:fucose binding"/>
    <property type="evidence" value="ECO:0007669"/>
    <property type="project" value="TreeGrafter"/>
</dbReference>
<dbReference type="GO" id="GO:0062193">
    <property type="term" value="F:D-ribose pyranase activity"/>
    <property type="evidence" value="ECO:0007669"/>
    <property type="project" value="UniProtKB-EC"/>
</dbReference>
<organism evidence="4 5">
    <name type="scientific">Paenibacillus lemnae</name>
    <dbReference type="NCBI Taxonomy" id="1330551"/>
    <lineage>
        <taxon>Bacteria</taxon>
        <taxon>Bacillati</taxon>
        <taxon>Bacillota</taxon>
        <taxon>Bacilli</taxon>
        <taxon>Bacillales</taxon>
        <taxon>Paenibacillaceae</taxon>
        <taxon>Paenibacillus</taxon>
    </lineage>
</organism>
<evidence type="ECO:0000256" key="2">
    <source>
        <dbReference type="ARBA" id="ARBA00023235"/>
    </source>
</evidence>
<name>A0A848M9V3_PAELE</name>
<dbReference type="InterPro" id="IPR023750">
    <property type="entry name" value="RbsD-like_sf"/>
</dbReference>
<comment type="catalytic activity">
    <reaction evidence="3">
        <text>alpha-L-fucose = beta-L-fucose</text>
        <dbReference type="Rhea" id="RHEA:25580"/>
        <dbReference type="ChEBI" id="CHEBI:42548"/>
        <dbReference type="ChEBI" id="CHEBI:42589"/>
        <dbReference type="EC" id="5.1.3.29"/>
    </reaction>
</comment>
<gene>
    <name evidence="4" type="primary">fucU</name>
    <name evidence="4" type="ORF">HII30_18860</name>
</gene>
<dbReference type="InterPro" id="IPR007721">
    <property type="entry name" value="RbsD_FucU"/>
</dbReference>
<dbReference type="Gene3D" id="3.40.1650.10">
    <property type="entry name" value="RbsD-like domain"/>
    <property type="match status" value="1"/>
</dbReference>
<dbReference type="SUPFAM" id="SSF102546">
    <property type="entry name" value="RbsD-like"/>
    <property type="match status" value="1"/>
</dbReference>
<accession>A0A848M9V3</accession>
<evidence type="ECO:0000256" key="1">
    <source>
        <dbReference type="ARBA" id="ARBA00000223"/>
    </source>
</evidence>